<evidence type="ECO:0000256" key="2">
    <source>
        <dbReference type="ARBA" id="ARBA00004362"/>
    </source>
</evidence>
<evidence type="ECO:0000256" key="4">
    <source>
        <dbReference type="ARBA" id="ARBA00023002"/>
    </source>
</evidence>
<comment type="subcellular location">
    <subcellularLocation>
        <location evidence="2">Mitochondrion outer membrane</location>
        <topology evidence="2">Single-pass type IV membrane protein</topology>
        <orientation evidence="2">Cytoplasmic side</orientation>
    </subcellularLocation>
</comment>
<dbReference type="InterPro" id="IPR036188">
    <property type="entry name" value="FAD/NAD-bd_sf"/>
</dbReference>
<dbReference type="SUPFAM" id="SSF51905">
    <property type="entry name" value="FAD/NAD(P)-binding domain"/>
    <property type="match status" value="1"/>
</dbReference>
<dbReference type="InterPro" id="IPR050703">
    <property type="entry name" value="Flavin_MAO"/>
</dbReference>
<keyword evidence="6" id="KW-0274">FAD</keyword>
<accession>A0ABM1RYB7</accession>
<evidence type="ECO:0000256" key="6">
    <source>
        <dbReference type="RuleBase" id="RU362067"/>
    </source>
</evidence>
<evidence type="ECO:0000259" key="7">
    <source>
        <dbReference type="Pfam" id="PF01593"/>
    </source>
</evidence>
<dbReference type="InterPro" id="IPR001613">
    <property type="entry name" value="Flavin_amine_oxidase"/>
</dbReference>
<dbReference type="InterPro" id="IPR002937">
    <property type="entry name" value="Amino_oxidase"/>
</dbReference>
<evidence type="ECO:0000313" key="8">
    <source>
        <dbReference type="Proteomes" id="UP000694941"/>
    </source>
</evidence>
<reference evidence="9" key="1">
    <citation type="submission" date="2025-08" db="UniProtKB">
        <authorList>
            <consortium name="RefSeq"/>
        </authorList>
    </citation>
    <scope>IDENTIFICATION</scope>
    <source>
        <tissue evidence="9">Muscle</tissue>
    </source>
</reference>
<organism evidence="8 9">
    <name type="scientific">Limulus polyphemus</name>
    <name type="common">Atlantic horseshoe crab</name>
    <dbReference type="NCBI Taxonomy" id="6850"/>
    <lineage>
        <taxon>Eukaryota</taxon>
        <taxon>Metazoa</taxon>
        <taxon>Ecdysozoa</taxon>
        <taxon>Arthropoda</taxon>
        <taxon>Chelicerata</taxon>
        <taxon>Merostomata</taxon>
        <taxon>Xiphosura</taxon>
        <taxon>Limulidae</taxon>
        <taxon>Limulus</taxon>
    </lineage>
</organism>
<dbReference type="PANTHER" id="PTHR43563">
    <property type="entry name" value="AMINE OXIDASE"/>
    <property type="match status" value="1"/>
</dbReference>
<dbReference type="GeneID" id="111083923"/>
<protein>
    <recommendedName>
        <fullName evidence="6">Amine oxidase</fullName>
        <ecNumber evidence="6">1.4.3.-</ecNumber>
    </recommendedName>
</protein>
<keyword evidence="6" id="KW-0285">Flavoprotein</keyword>
<dbReference type="PRINTS" id="PR00757">
    <property type="entry name" value="AMINEOXDASEF"/>
</dbReference>
<feature type="non-terminal residue" evidence="9">
    <location>
        <position position="222"/>
    </location>
</feature>
<sequence>MALAERPEFDVIIVGGGISGLSAARELLKRDKDLKVLVLEAKDRVGGRTLSTTLKTLSGCDTWDLGGQWVSSTQNNIMTLIKELGLETYPQFVQGTKMLQHGKRGKIGTYQGAIPRLSLLPLLEIHFFTDKLNKISRDFPVENPYLHPEAHVLDGMTAETFIHQHLYTQAAREVTEIGIETVFGASSRSFSALHLLRYSASAGGINQLLETTEGCAQEARIK</sequence>
<evidence type="ECO:0000256" key="5">
    <source>
        <dbReference type="ARBA" id="ARBA00048448"/>
    </source>
</evidence>
<evidence type="ECO:0000256" key="3">
    <source>
        <dbReference type="ARBA" id="ARBA00005995"/>
    </source>
</evidence>
<evidence type="ECO:0000256" key="1">
    <source>
        <dbReference type="ARBA" id="ARBA00001974"/>
    </source>
</evidence>
<evidence type="ECO:0000313" key="9">
    <source>
        <dbReference type="RefSeq" id="XP_022236372.1"/>
    </source>
</evidence>
<dbReference type="Pfam" id="PF01593">
    <property type="entry name" value="Amino_oxidase"/>
    <property type="match status" value="1"/>
</dbReference>
<name>A0ABM1RYB7_LIMPO</name>
<dbReference type="PANTHER" id="PTHR43563:SF14">
    <property type="entry name" value="AMINE OXIDASE"/>
    <property type="match status" value="1"/>
</dbReference>
<dbReference type="Gene3D" id="3.50.50.60">
    <property type="entry name" value="FAD/NAD(P)-binding domain"/>
    <property type="match status" value="1"/>
</dbReference>
<dbReference type="RefSeq" id="XP_022236372.1">
    <property type="nucleotide sequence ID" value="XM_022380664.1"/>
</dbReference>
<feature type="domain" description="Amine oxidase" evidence="7">
    <location>
        <begin position="18"/>
        <end position="140"/>
    </location>
</feature>
<comment type="similarity">
    <text evidence="3 6">Belongs to the flavin monoamine oxidase family.</text>
</comment>
<gene>
    <name evidence="9" type="primary">LOC111083923</name>
</gene>
<comment type="catalytic activity">
    <reaction evidence="5">
        <text>a secondary aliphatic amine + O2 + H2O = a primary amine + an aldehyde + H2O2</text>
        <dbReference type="Rhea" id="RHEA:26414"/>
        <dbReference type="ChEBI" id="CHEBI:15377"/>
        <dbReference type="ChEBI" id="CHEBI:15379"/>
        <dbReference type="ChEBI" id="CHEBI:16240"/>
        <dbReference type="ChEBI" id="CHEBI:17478"/>
        <dbReference type="ChEBI" id="CHEBI:58855"/>
        <dbReference type="ChEBI" id="CHEBI:65296"/>
        <dbReference type="EC" id="1.4.3.4"/>
    </reaction>
</comment>
<keyword evidence="4 6" id="KW-0560">Oxidoreductase</keyword>
<comment type="cofactor">
    <cofactor evidence="1 6">
        <name>FAD</name>
        <dbReference type="ChEBI" id="CHEBI:57692"/>
    </cofactor>
</comment>
<dbReference type="EC" id="1.4.3.-" evidence="6"/>
<keyword evidence="8" id="KW-1185">Reference proteome</keyword>
<proteinExistence type="inferred from homology"/>
<dbReference type="Proteomes" id="UP000694941">
    <property type="component" value="Unplaced"/>
</dbReference>